<dbReference type="Gene3D" id="1.10.1040.50">
    <property type="match status" value="1"/>
</dbReference>
<dbReference type="AlphaFoldDB" id="A0AAJ4XCA7"/>
<proteinExistence type="predicted"/>
<evidence type="ECO:0000256" key="1">
    <source>
        <dbReference type="ARBA" id="ARBA00023002"/>
    </source>
</evidence>
<organism evidence="6 7">
    <name type="scientific">Sphingobacterium mizutaii</name>
    <dbReference type="NCBI Taxonomy" id="1010"/>
    <lineage>
        <taxon>Bacteria</taxon>
        <taxon>Pseudomonadati</taxon>
        <taxon>Bacteroidota</taxon>
        <taxon>Sphingobacteriia</taxon>
        <taxon>Sphingobacteriales</taxon>
        <taxon>Sphingobacteriaceae</taxon>
        <taxon>Sphingobacterium</taxon>
    </lineage>
</organism>
<evidence type="ECO:0000313" key="7">
    <source>
        <dbReference type="Proteomes" id="UP000215355"/>
    </source>
</evidence>
<dbReference type="GO" id="GO:0006635">
    <property type="term" value="P:fatty acid beta-oxidation"/>
    <property type="evidence" value="ECO:0007669"/>
    <property type="project" value="TreeGrafter"/>
</dbReference>
<dbReference type="GO" id="GO:0070403">
    <property type="term" value="F:NAD+ binding"/>
    <property type="evidence" value="ECO:0007669"/>
    <property type="project" value="InterPro"/>
</dbReference>
<feature type="domain" description="3-hydroxyacyl-CoA dehydrogenase NAD binding" evidence="5">
    <location>
        <begin position="302"/>
        <end position="480"/>
    </location>
</feature>
<dbReference type="Pfam" id="PF02737">
    <property type="entry name" value="3HCDH_N"/>
    <property type="match status" value="1"/>
</dbReference>
<dbReference type="Proteomes" id="UP000215355">
    <property type="component" value="Chromosome 1"/>
</dbReference>
<dbReference type="Gene3D" id="3.40.50.720">
    <property type="entry name" value="NAD(P)-binding Rossmann-like Domain"/>
    <property type="match status" value="1"/>
</dbReference>
<accession>A0AAJ4XCA7</accession>
<dbReference type="RefSeq" id="WP_093097354.1">
    <property type="nucleotide sequence ID" value="NZ_FNGK01000001.1"/>
</dbReference>
<dbReference type="InterPro" id="IPR029045">
    <property type="entry name" value="ClpP/crotonase-like_dom_sf"/>
</dbReference>
<dbReference type="FunFam" id="3.40.50.720:FF:000009">
    <property type="entry name" value="Fatty oxidation complex, alpha subunit"/>
    <property type="match status" value="1"/>
</dbReference>
<name>A0AAJ4XCA7_9SPHI</name>
<dbReference type="Pfam" id="PF00725">
    <property type="entry name" value="3HCDH"/>
    <property type="match status" value="1"/>
</dbReference>
<dbReference type="InterPro" id="IPR008927">
    <property type="entry name" value="6-PGluconate_DH-like_C_sf"/>
</dbReference>
<dbReference type="InterPro" id="IPR050136">
    <property type="entry name" value="FA_oxidation_alpha_subunit"/>
</dbReference>
<dbReference type="SUPFAM" id="SSF48179">
    <property type="entry name" value="6-phosphogluconate dehydrogenase C-terminal domain-like"/>
    <property type="match status" value="2"/>
</dbReference>
<protein>
    <submittedName>
        <fullName evidence="6">Fatty acid oxidation complex subunit alpha</fullName>
    </submittedName>
</protein>
<dbReference type="Gene3D" id="3.90.226.10">
    <property type="entry name" value="2-enoyl-CoA Hydratase, Chain A, domain 1"/>
    <property type="match status" value="1"/>
</dbReference>
<comment type="catalytic activity">
    <reaction evidence="3">
        <text>a (3S)-3-hydroxyacyl-CoA + NAD(+) = a 3-oxoacyl-CoA + NADH + H(+)</text>
        <dbReference type="Rhea" id="RHEA:22432"/>
        <dbReference type="ChEBI" id="CHEBI:15378"/>
        <dbReference type="ChEBI" id="CHEBI:57318"/>
        <dbReference type="ChEBI" id="CHEBI:57540"/>
        <dbReference type="ChEBI" id="CHEBI:57945"/>
        <dbReference type="ChEBI" id="CHEBI:90726"/>
        <dbReference type="EC" id="1.1.1.35"/>
    </reaction>
</comment>
<dbReference type="InterPro" id="IPR006108">
    <property type="entry name" value="3HC_DH_C"/>
</dbReference>
<evidence type="ECO:0000256" key="3">
    <source>
        <dbReference type="ARBA" id="ARBA00049556"/>
    </source>
</evidence>
<keyword evidence="1" id="KW-0560">Oxidoreductase</keyword>
<feature type="domain" description="3-hydroxyacyl-CoA dehydrogenase C-terminal" evidence="4">
    <location>
        <begin position="484"/>
        <end position="576"/>
    </location>
</feature>
<keyword evidence="2" id="KW-0520">NAD</keyword>
<evidence type="ECO:0000259" key="4">
    <source>
        <dbReference type="Pfam" id="PF00725"/>
    </source>
</evidence>
<dbReference type="PANTHER" id="PTHR43612">
    <property type="entry name" value="TRIFUNCTIONAL ENZYME SUBUNIT ALPHA"/>
    <property type="match status" value="1"/>
</dbReference>
<dbReference type="InterPro" id="IPR036291">
    <property type="entry name" value="NAD(P)-bd_dom_sf"/>
</dbReference>
<dbReference type="PANTHER" id="PTHR43612:SF3">
    <property type="entry name" value="TRIFUNCTIONAL ENZYME SUBUNIT ALPHA, MITOCHONDRIAL"/>
    <property type="match status" value="1"/>
</dbReference>
<evidence type="ECO:0000256" key="2">
    <source>
        <dbReference type="ARBA" id="ARBA00023027"/>
    </source>
</evidence>
<dbReference type="GO" id="GO:0004300">
    <property type="term" value="F:enoyl-CoA hydratase activity"/>
    <property type="evidence" value="ECO:0007669"/>
    <property type="project" value="TreeGrafter"/>
</dbReference>
<evidence type="ECO:0000313" key="6">
    <source>
        <dbReference type="EMBL" id="SNV51740.1"/>
    </source>
</evidence>
<dbReference type="GO" id="GO:0016509">
    <property type="term" value="F:long-chain (3S)-3-hydroxyacyl-CoA dehydrogenase (NAD+) activity"/>
    <property type="evidence" value="ECO:0007669"/>
    <property type="project" value="TreeGrafter"/>
</dbReference>
<dbReference type="EMBL" id="LT906468">
    <property type="protein sequence ID" value="SNV51740.1"/>
    <property type="molecule type" value="Genomic_DNA"/>
</dbReference>
<evidence type="ECO:0000259" key="5">
    <source>
        <dbReference type="Pfam" id="PF02737"/>
    </source>
</evidence>
<sequence length="699" mass="78664">MSKIKERIKEQISVSKNADGVYQLRWINVRSRPHDLSLDEFKFCIELLLSVLKKSDCTSLQLILEGKFRDADYEELIYMAGKEGFLTKLEHIDEMIIELSEIEKPTVVLFDKACTGLAAAFLLLFDRRIGIGPKAKMGFPEGAFGMLTGNGSFSKLLGLVDAEFVFDLLNSGRLIKPEEAEKTGLIQDRISSWEQVQAWLQENSALNKSHKFKWKVDQGKLSEAIQKLNAKAIKPLLLTEVILSLIQGSEGQSYKELLTKEHLAYVGLLTAKETLTRVRTFHYAVEDAISMCKEVEDAEISKVAVIGAGMMGSGIAYEVAKAGIDVILKDVDLQNAEKGRAYSEKLCNKLIELNKMKEDDKPKILERILPTDQLEDLDGAEIIVEAVFEDKRLKAEVINDSKRYLAQSGLFASNTTSLPISKLSKSFDDPSRFIGLHFFSPVDRMALVEVIRGKETSEETLDKALSFVGKLKKIPIVVNDGPAFFTSRIFFYYLLEGITMLLEGVPMERIEEGAKLAGFAVGPLAVLDEISLPLMVHVYEQLPDMSFSQKRVYNYLQRMIKKGRTGRKSSRGFYDYPDNKPKKYYSDPELKDLDSQISAKDIQDRLLAVLALDSYRCLEEGILFSPIDGDLGSVMGLGYPVQTGGVFGYIDMIGLDEFVKICENFSQYGDEWEIPDSLVKLRDEGFQFYDGFESNWVDE</sequence>
<dbReference type="SUPFAM" id="SSF52096">
    <property type="entry name" value="ClpP/crotonase"/>
    <property type="match status" value="1"/>
</dbReference>
<reference evidence="6 7" key="1">
    <citation type="submission" date="2017-06" db="EMBL/GenBank/DDBJ databases">
        <authorList>
            <consortium name="Pathogen Informatics"/>
        </authorList>
    </citation>
    <scope>NUCLEOTIDE SEQUENCE [LARGE SCALE GENOMIC DNA]</scope>
    <source>
        <strain evidence="6 7">NCTC12149</strain>
    </source>
</reference>
<dbReference type="KEGG" id="smiz:4412673_02508"/>
<dbReference type="SUPFAM" id="SSF51735">
    <property type="entry name" value="NAD(P)-binding Rossmann-fold domains"/>
    <property type="match status" value="1"/>
</dbReference>
<dbReference type="InterPro" id="IPR006176">
    <property type="entry name" value="3-OHacyl-CoA_DH_NAD-bd"/>
</dbReference>
<gene>
    <name evidence="6" type="primary">fadB_1</name>
    <name evidence="6" type="ORF">SAMEA4412673_02508</name>
</gene>
<dbReference type="CDD" id="cd06558">
    <property type="entry name" value="crotonase-like"/>
    <property type="match status" value="1"/>
</dbReference>